<comment type="similarity">
    <text evidence="1 4">Belongs to the glycosyl hydrolase 43 family.</text>
</comment>
<keyword evidence="2 4" id="KW-0378">Hydrolase</keyword>
<dbReference type="RefSeq" id="WP_290246623.1">
    <property type="nucleotide sequence ID" value="NZ_JAUFQT010000001.1"/>
</dbReference>
<name>A0ABV5J538_9BACT</name>
<dbReference type="InterPro" id="IPR006710">
    <property type="entry name" value="Glyco_hydro_43"/>
</dbReference>
<dbReference type="CDD" id="cd09002">
    <property type="entry name" value="GH43_XYL-like"/>
    <property type="match status" value="1"/>
</dbReference>
<accession>A0ABV5J538</accession>
<dbReference type="Gene3D" id="2.115.10.20">
    <property type="entry name" value="Glycosyl hydrolase domain, family 43"/>
    <property type="match status" value="1"/>
</dbReference>
<sequence>MTRLNIVYPPTFSFILLISFLMGCTSEEGEKSEKMVEEVKQEQTFQNPILGGDYPDPTIIRDGKDYYMTHSSFEYYPGLLIWHSTDLIHWERVAFALKENIGSVWAPDLIKHKGIYYIYFPAGGTNWVVTSKSPEGPWSAPVDLKLEGYIDPGHVVDEEGNRYLYLSKGYVVALADDGLSNVGKPEPGYQGWEFPKSWSTECFCLESPKSTVKNGYYYQTVAEGGTAGPATSHMVVSGRAKSPLGPWENSPYNPIVHTDSREERWWSQGHGSLVDDVEGNWWILYHGYEKDFHTLGRQTLMLPIEWTEDDWFRVPAGVSAGDPIRKPAGSNEIAEDVLSDDFSGKELGLQWQFFNLYSPERVEMENGQLELMADGNSFENSSPLLVNAKDRNYEIQVEYTLEEGATAGLTLFYDEQANMRISVDTKQFTVYNQEHRKISESNQLGKHGFIRILNDAHEVILYFSADGKDWQRVERTIYAQGFNHNIFGRFLSLRAGLFAFGEGKVKFDNFIYREL</sequence>
<protein>
    <submittedName>
        <fullName evidence="6">Family 43 glycosylhydrolase</fullName>
    </submittedName>
</protein>
<dbReference type="Pfam" id="PF17851">
    <property type="entry name" value="GH43_C2"/>
    <property type="match status" value="1"/>
</dbReference>
<evidence type="ECO:0000256" key="1">
    <source>
        <dbReference type="ARBA" id="ARBA00009865"/>
    </source>
</evidence>
<dbReference type="InterPro" id="IPR023296">
    <property type="entry name" value="Glyco_hydro_beta-prop_sf"/>
</dbReference>
<dbReference type="EMBL" id="JBHMEW010000048">
    <property type="protein sequence ID" value="MFB9211413.1"/>
    <property type="molecule type" value="Genomic_DNA"/>
</dbReference>
<dbReference type="PANTHER" id="PTHR42812">
    <property type="entry name" value="BETA-XYLOSIDASE"/>
    <property type="match status" value="1"/>
</dbReference>
<reference evidence="6 7" key="1">
    <citation type="submission" date="2024-09" db="EMBL/GenBank/DDBJ databases">
        <authorList>
            <person name="Sun Q."/>
            <person name="Mori K."/>
        </authorList>
    </citation>
    <scope>NUCLEOTIDE SEQUENCE [LARGE SCALE GENOMIC DNA]</scope>
    <source>
        <strain evidence="6 7">CECT 7682</strain>
    </source>
</reference>
<dbReference type="Pfam" id="PF04616">
    <property type="entry name" value="Glyco_hydro_43"/>
    <property type="match status" value="1"/>
</dbReference>
<evidence type="ECO:0000256" key="2">
    <source>
        <dbReference type="ARBA" id="ARBA00022801"/>
    </source>
</evidence>
<dbReference type="InterPro" id="IPR051795">
    <property type="entry name" value="Glycosyl_Hydrlase_43"/>
</dbReference>
<comment type="caution">
    <text evidence="6">The sequence shown here is derived from an EMBL/GenBank/DDBJ whole genome shotgun (WGS) entry which is preliminary data.</text>
</comment>
<dbReference type="SUPFAM" id="SSF75005">
    <property type="entry name" value="Arabinanase/levansucrase/invertase"/>
    <property type="match status" value="1"/>
</dbReference>
<dbReference type="InterPro" id="IPR041542">
    <property type="entry name" value="GH43_C2"/>
</dbReference>
<evidence type="ECO:0000256" key="4">
    <source>
        <dbReference type="RuleBase" id="RU361187"/>
    </source>
</evidence>
<keyword evidence="7" id="KW-1185">Reference proteome</keyword>
<evidence type="ECO:0000313" key="6">
    <source>
        <dbReference type="EMBL" id="MFB9211413.1"/>
    </source>
</evidence>
<evidence type="ECO:0000259" key="5">
    <source>
        <dbReference type="Pfam" id="PF17851"/>
    </source>
</evidence>
<dbReference type="InterPro" id="IPR013320">
    <property type="entry name" value="ConA-like_dom_sf"/>
</dbReference>
<gene>
    <name evidence="6" type="ORF">ACFFUR_06325</name>
</gene>
<organism evidence="6 7">
    <name type="scientific">Echinicola jeungdonensis</name>
    <dbReference type="NCBI Taxonomy" id="709343"/>
    <lineage>
        <taxon>Bacteria</taxon>
        <taxon>Pseudomonadati</taxon>
        <taxon>Bacteroidota</taxon>
        <taxon>Cytophagia</taxon>
        <taxon>Cytophagales</taxon>
        <taxon>Cyclobacteriaceae</taxon>
        <taxon>Echinicola</taxon>
    </lineage>
</organism>
<dbReference type="PROSITE" id="PS51257">
    <property type="entry name" value="PROKAR_LIPOPROTEIN"/>
    <property type="match status" value="1"/>
</dbReference>
<dbReference type="Gene3D" id="2.60.120.200">
    <property type="match status" value="1"/>
</dbReference>
<evidence type="ECO:0000313" key="7">
    <source>
        <dbReference type="Proteomes" id="UP001589654"/>
    </source>
</evidence>
<feature type="domain" description="Beta-xylosidase C-terminal Concanavalin A-like" evidence="5">
    <location>
        <begin position="339"/>
        <end position="513"/>
    </location>
</feature>
<dbReference type="PANTHER" id="PTHR42812:SF2">
    <property type="entry name" value="XYLOSIDASE_ARABINOSIDASE"/>
    <property type="match status" value="1"/>
</dbReference>
<dbReference type="Proteomes" id="UP001589654">
    <property type="component" value="Unassembled WGS sequence"/>
</dbReference>
<dbReference type="SUPFAM" id="SSF49899">
    <property type="entry name" value="Concanavalin A-like lectins/glucanases"/>
    <property type="match status" value="1"/>
</dbReference>
<evidence type="ECO:0000256" key="3">
    <source>
        <dbReference type="ARBA" id="ARBA00023295"/>
    </source>
</evidence>
<proteinExistence type="inferred from homology"/>
<keyword evidence="3 4" id="KW-0326">Glycosidase</keyword>